<dbReference type="Proteomes" id="UP000011645">
    <property type="component" value="Unassembled WGS sequence"/>
</dbReference>
<feature type="transmembrane region" description="Helical" evidence="2">
    <location>
        <begin position="213"/>
        <end position="230"/>
    </location>
</feature>
<feature type="transmembrane region" description="Helical" evidence="2">
    <location>
        <begin position="44"/>
        <end position="67"/>
    </location>
</feature>
<proteinExistence type="predicted"/>
<evidence type="ECO:0008006" key="7">
    <source>
        <dbReference type="Google" id="ProtNLM"/>
    </source>
</evidence>
<evidence type="ECO:0000313" key="4">
    <source>
        <dbReference type="EMBL" id="ELY34013.1"/>
    </source>
</evidence>
<keyword evidence="6" id="KW-1185">Reference proteome</keyword>
<reference evidence="4 6" key="2">
    <citation type="journal article" date="2014" name="PLoS Genet.">
        <title>Phylogenetically driven sequencing of extremely halophilic archaea reveals strategies for static and dynamic osmo-response.</title>
        <authorList>
            <person name="Becker E.A."/>
            <person name="Seitzer P.M."/>
            <person name="Tritt A."/>
            <person name="Larsen D."/>
            <person name="Krusor M."/>
            <person name="Yao A.I."/>
            <person name="Wu D."/>
            <person name="Madern D."/>
            <person name="Eisen J.A."/>
            <person name="Darling A.E."/>
            <person name="Facciotti M.T."/>
        </authorList>
    </citation>
    <scope>NUCLEOTIDE SEQUENCE [LARGE SCALE GENOMIC DNA]</scope>
    <source>
        <strain evidence="4">B3</strain>
        <strain evidence="6">DSM 18796 / CECT 7217 / JCM 14584 / KCTC 4019 / B3</strain>
    </source>
</reference>
<feature type="transmembrane region" description="Helical" evidence="2">
    <location>
        <begin position="291"/>
        <end position="324"/>
    </location>
</feature>
<feature type="transmembrane region" description="Helical" evidence="2">
    <location>
        <begin position="130"/>
        <end position="154"/>
    </location>
</feature>
<accession>D8J6R6</accession>
<dbReference type="Proteomes" id="UP000000390">
    <property type="component" value="Chromosome"/>
</dbReference>
<feature type="region of interest" description="Disordered" evidence="1">
    <location>
        <begin position="630"/>
        <end position="658"/>
    </location>
</feature>
<dbReference type="GeneID" id="9418350"/>
<keyword evidence="2" id="KW-0472">Membrane</keyword>
<feature type="transmembrane region" description="Helical" evidence="2">
    <location>
        <begin position="14"/>
        <end position="38"/>
    </location>
</feature>
<feature type="transmembrane region" description="Helical" evidence="2">
    <location>
        <begin position="79"/>
        <end position="99"/>
    </location>
</feature>
<keyword evidence="2" id="KW-0812">Transmembrane</keyword>
<gene>
    <name evidence="3" type="ordered locus">HacjB3_02750</name>
    <name evidence="4" type="ORF">C497_16567</name>
</gene>
<feature type="transmembrane region" description="Helical" evidence="2">
    <location>
        <begin position="419"/>
        <end position="436"/>
    </location>
</feature>
<evidence type="ECO:0000313" key="5">
    <source>
        <dbReference type="Proteomes" id="UP000000390"/>
    </source>
</evidence>
<sequence length="658" mass="71260">MDHEFFSDSSNRRFTLTATVIAVVAPVVGIGAIVLAYLFGLPGYAVIGSYLAVPLVLASIFYVLASYQPTRGHSREMNSTLLLCLFLVPMALAISWMAIAGSRNYFVYAVFAFAGLSIFLQITHVNGSDALVLSQVSVLSLTIIWSVSLLPYYYVGGTDIIPHAWWIKQLNRGVPLGNIYGSYQDLYGMYPLWHILGSVVADITGIELRPQRLIAVISGIIYASATPLLYSVAYRVSGDRRIALLTPLFAAFNPEFIYYGTYSISRSITGILLVVFFWTLVYYSYTHNNRSITLLGLTIVAIVTYHAASIPFIVLIVAMYAALWFIYASVDGFQRAFPVSTLVGAALFVAAYWIYSSPFVLQTLVGFLLSPPSASGGGGGAQDLVEPLVSLLNYASYAPLVFFAVLGTMVILSDDRSSIRLIIIALLGTTLLGLTVPGPTTLIPAAGALNFDRWGIYSVMFVSIAVAVGVVRLLDSTPAHITYGVLIGAVLFLSFFGAVSADIVATDQPLATTTTHTKYLTEQEVSSAETLTTYSDAPIPSDFVVSRYIEFSDSNGQHGRIHVTEDGQLADHPPGSILLIRAGELEDRPLKVMTTDQDFNPDAGHNSRYGAESDVWNGLDNRSKVYDSGENFGYYEGNSSDSEDATGSDTDLSDMAGL</sequence>
<evidence type="ECO:0000313" key="3">
    <source>
        <dbReference type="EMBL" id="ADJ13943.1"/>
    </source>
</evidence>
<evidence type="ECO:0000256" key="1">
    <source>
        <dbReference type="SAM" id="MobiDB-lite"/>
    </source>
</evidence>
<dbReference type="PATRIC" id="fig|795797.18.peg.555"/>
<organism evidence="3 5">
    <name type="scientific">Halalkalicoccus jeotgali (strain DSM 18796 / CECT 7217 / JCM 14584 / KCTC 4019 / B3)</name>
    <dbReference type="NCBI Taxonomy" id="795797"/>
    <lineage>
        <taxon>Archaea</taxon>
        <taxon>Methanobacteriati</taxon>
        <taxon>Methanobacteriota</taxon>
        <taxon>Stenosarchaea group</taxon>
        <taxon>Halobacteria</taxon>
        <taxon>Halobacteriales</taxon>
        <taxon>Halococcaceae</taxon>
        <taxon>Halalkalicoccus</taxon>
    </lineage>
</organism>
<dbReference type="eggNOG" id="arCOG03188">
    <property type="taxonomic scope" value="Archaea"/>
</dbReference>
<feature type="region of interest" description="Disordered" evidence="1">
    <location>
        <begin position="595"/>
        <end position="614"/>
    </location>
</feature>
<feature type="transmembrane region" description="Helical" evidence="2">
    <location>
        <begin position="456"/>
        <end position="474"/>
    </location>
</feature>
<feature type="transmembrane region" description="Helical" evidence="2">
    <location>
        <begin position="268"/>
        <end position="285"/>
    </location>
</feature>
<reference evidence="3 5" key="1">
    <citation type="journal article" date="2010" name="J. Bacteriol.">
        <title>Complete genome sequence of Halalkalicoccus jeotgali B3(T), an extremely halophilic archaeon.</title>
        <authorList>
            <person name="Roh S.W."/>
            <person name="Nam Y.D."/>
            <person name="Nam S.H."/>
            <person name="Choi S.H."/>
            <person name="Park H.S."/>
            <person name="Bae J.W."/>
        </authorList>
    </citation>
    <scope>NUCLEOTIDE SEQUENCE [LARGE SCALE GENOMIC DNA]</scope>
    <source>
        <strain evidence="3">B3</strain>
        <strain evidence="5">DSM 18796 / CECT 7217 / JCM 14584 / KCTC 4019 / B3</strain>
    </source>
</reference>
<dbReference type="KEGG" id="hje:HacjB3_02750"/>
<feature type="transmembrane region" description="Helical" evidence="2">
    <location>
        <begin position="336"/>
        <end position="355"/>
    </location>
</feature>
<evidence type="ECO:0000256" key="2">
    <source>
        <dbReference type="SAM" id="Phobius"/>
    </source>
</evidence>
<dbReference type="RefSeq" id="WP_008418221.1">
    <property type="nucleotide sequence ID" value="NC_014297.1"/>
</dbReference>
<dbReference type="EMBL" id="AOHV01000042">
    <property type="protein sequence ID" value="ELY34013.1"/>
    <property type="molecule type" value="Genomic_DNA"/>
</dbReference>
<feature type="transmembrane region" description="Helical" evidence="2">
    <location>
        <begin position="105"/>
        <end position="123"/>
    </location>
</feature>
<dbReference type="OrthoDB" id="164013at2157"/>
<name>D8J6R6_HALJB</name>
<protein>
    <recommendedName>
        <fullName evidence="7">Glycosyltransferase RgtA/B/C/D-like domain-containing protein</fullName>
    </recommendedName>
</protein>
<evidence type="ECO:0000313" key="6">
    <source>
        <dbReference type="Proteomes" id="UP000011645"/>
    </source>
</evidence>
<feature type="transmembrane region" description="Helical" evidence="2">
    <location>
        <begin position="481"/>
        <end position="499"/>
    </location>
</feature>
<keyword evidence="2" id="KW-1133">Transmembrane helix</keyword>
<dbReference type="HOGENOM" id="CLU_433888_0_0_2"/>
<dbReference type="AlphaFoldDB" id="D8J6R6"/>
<feature type="transmembrane region" description="Helical" evidence="2">
    <location>
        <begin position="394"/>
        <end position="412"/>
    </location>
</feature>
<dbReference type="EMBL" id="CP002062">
    <property type="protein sequence ID" value="ADJ13943.1"/>
    <property type="molecule type" value="Genomic_DNA"/>
</dbReference>